<dbReference type="InterPro" id="IPR037066">
    <property type="entry name" value="Plug_dom_sf"/>
</dbReference>
<comment type="caution">
    <text evidence="13">The sequence shown here is derived from an EMBL/GenBank/DDBJ whole genome shotgun (WGS) entry which is preliminary data.</text>
</comment>
<dbReference type="Pfam" id="PF13715">
    <property type="entry name" value="CarbopepD_reg_2"/>
    <property type="match status" value="1"/>
</dbReference>
<feature type="domain" description="TonB-dependent receptor plug" evidence="12">
    <location>
        <begin position="221"/>
        <end position="341"/>
    </location>
</feature>
<evidence type="ECO:0000256" key="9">
    <source>
        <dbReference type="RuleBase" id="RU003357"/>
    </source>
</evidence>
<dbReference type="SUPFAM" id="SSF49464">
    <property type="entry name" value="Carboxypeptidase regulatory domain-like"/>
    <property type="match status" value="1"/>
</dbReference>
<dbReference type="InterPro" id="IPR036942">
    <property type="entry name" value="Beta-barrel_TonB_sf"/>
</dbReference>
<dbReference type="NCBIfam" id="TIGR04057">
    <property type="entry name" value="SusC_RagA_signa"/>
    <property type="match status" value="1"/>
</dbReference>
<dbReference type="Gene3D" id="2.40.170.20">
    <property type="entry name" value="TonB-dependent receptor, beta-barrel domain"/>
    <property type="match status" value="1"/>
</dbReference>
<evidence type="ECO:0000256" key="3">
    <source>
        <dbReference type="ARBA" id="ARBA00022452"/>
    </source>
</evidence>
<accession>A0A5D4H6J9</accession>
<feature type="domain" description="TonB-dependent receptor-like beta-barrel" evidence="11">
    <location>
        <begin position="607"/>
        <end position="926"/>
    </location>
</feature>
<evidence type="ECO:0000256" key="2">
    <source>
        <dbReference type="ARBA" id="ARBA00022448"/>
    </source>
</evidence>
<keyword evidence="3 8" id="KW-1134">Transmembrane beta strand</keyword>
<keyword evidence="7 8" id="KW-0998">Cell outer membrane</keyword>
<evidence type="ECO:0000313" key="14">
    <source>
        <dbReference type="Proteomes" id="UP000322362"/>
    </source>
</evidence>
<gene>
    <name evidence="13" type="ORF">FXV77_09935</name>
</gene>
<evidence type="ECO:0000256" key="1">
    <source>
        <dbReference type="ARBA" id="ARBA00004571"/>
    </source>
</evidence>
<keyword evidence="5 9" id="KW-0798">TonB box</keyword>
<evidence type="ECO:0000313" key="13">
    <source>
        <dbReference type="EMBL" id="TYR36227.1"/>
    </source>
</evidence>
<dbReference type="InterPro" id="IPR023996">
    <property type="entry name" value="TonB-dep_OMP_SusC/RagA"/>
</dbReference>
<keyword evidence="2 8" id="KW-0813">Transport</keyword>
<evidence type="ECO:0000256" key="8">
    <source>
        <dbReference type="PROSITE-ProRule" id="PRU01360"/>
    </source>
</evidence>
<evidence type="ECO:0000259" key="12">
    <source>
        <dbReference type="Pfam" id="PF07715"/>
    </source>
</evidence>
<protein>
    <submittedName>
        <fullName evidence="13">SusC/RagA family TonB-linked outer membrane protein</fullName>
    </submittedName>
</protein>
<dbReference type="Proteomes" id="UP000322362">
    <property type="component" value="Unassembled WGS sequence"/>
</dbReference>
<keyword evidence="14" id="KW-1185">Reference proteome</keyword>
<dbReference type="Gene3D" id="2.170.130.10">
    <property type="entry name" value="TonB-dependent receptor, plug domain"/>
    <property type="match status" value="1"/>
</dbReference>
<dbReference type="SUPFAM" id="SSF56935">
    <property type="entry name" value="Porins"/>
    <property type="match status" value="1"/>
</dbReference>
<dbReference type="GO" id="GO:0009279">
    <property type="term" value="C:cell outer membrane"/>
    <property type="evidence" value="ECO:0007669"/>
    <property type="project" value="UniProtKB-SubCell"/>
</dbReference>
<dbReference type="InterPro" id="IPR008969">
    <property type="entry name" value="CarboxyPept-like_regulatory"/>
</dbReference>
<proteinExistence type="inferred from homology"/>
<sequence length="1124" mass="125961">MNLSYSISVIKLSAILYFVVCLQYGYAAYTQTITYTAKSEPLTVVLQALKQQISYEVLGTNDILVNKEPVSIVAKNMALSTFLDQILLPRDISYRIADRTIILERKRTAKRTPTPPRPTDTKTQQTIHGRVLRVDGTPLSGASVAINGKIVSVADADGRFILTDVLPGQSFSVTMVGYLSVTLAVQENKLSYTIQLKEEIAHVEEVVVTGYQVIKRDSYTGTAITKSGEELRQVNPQNLLQAVQVFDPSFKLLDNNLAGSNPNALPNINVRGASSLPSGSGEILRRDNVTGTTNMPAFILDGYEVNVQKVLDLDMTRIETVTLLKDAAATAIYGSRAANGVMVITTKAPKEGKLRVSYTHETNVNMPDLSEYNLLNATEKLEYERLAGLFDGTLQRQPQESLDELYYQKRANVLGGVDTYWLSQPVRTAIGQRHGLFLEGGSPVFRYGVDMRYQTRPGVMKGSDRNQYSGGLNFSYNLKNKIRFQNELAITVVKGNESPYGSFSQYARMNPYYRMADDNGNIIQRVDTWRRVAASGQGTNEYVLNPLYNATLNSFETLGYTEVMNNLSGDFDLGGGLRLRGQVSLMKRMHTGDDFRSPMANQFFNYTTERTNEKGSYTSYSNNELYWDANIRLNWLKRIGKNDFNVVAGTNIRTENLDERSFTAIGFPNDRFTSIGFARGYAENASPSSNYIASRLFGAFMSTNYSFDNRYLLDATVRADGSSKFGSNNRVAPFWSIGAGWNIHNESWFNNPVINQLRLRATTGLTGSVQFSPYMSRTTYTYEQGNWYSSGIGAIVNNYGNENLSWQKTQNTDIGFDMGLFNDRIMLSPRFYYRKTNDLLSDISLPTSTGFVSYKENLGDIENKGVEINTNLIAVKNTDWTVSFMANLVHNTNKIVRISNALNGYNDRVDDAQQTDDLRGVPLLRFKEGQSVDAIYAAPSLGIDPENGREVFVKRDGSLSYVWDPRDIDVVGVATPKIEGSFGGTFRYKQFMAVVFFQARLGGEMYNQTLVDRVENADPRYNVDRRVLEEKWRAPGDVTFFKSIQDQGQTEVSSRFVMPDNLLTLQSVFLSYELQHSLVKKMSLSNLRIGLTANDLLRFSSVEVERGINYPFARSISFSLQASL</sequence>
<dbReference type="InterPro" id="IPR023997">
    <property type="entry name" value="TonB-dep_OMP_SusC/RagA_CS"/>
</dbReference>
<dbReference type="InterPro" id="IPR039426">
    <property type="entry name" value="TonB-dep_rcpt-like"/>
</dbReference>
<dbReference type="InterPro" id="IPR012910">
    <property type="entry name" value="Plug_dom"/>
</dbReference>
<evidence type="ECO:0000256" key="6">
    <source>
        <dbReference type="ARBA" id="ARBA00023136"/>
    </source>
</evidence>
<evidence type="ECO:0000256" key="5">
    <source>
        <dbReference type="ARBA" id="ARBA00023077"/>
    </source>
</evidence>
<dbReference type="RefSeq" id="WP_148919078.1">
    <property type="nucleotide sequence ID" value="NZ_VTAV01000005.1"/>
</dbReference>
<evidence type="ECO:0000259" key="11">
    <source>
        <dbReference type="Pfam" id="PF00593"/>
    </source>
</evidence>
<evidence type="ECO:0000256" key="10">
    <source>
        <dbReference type="SAM" id="MobiDB-lite"/>
    </source>
</evidence>
<dbReference type="EMBL" id="VTAV01000005">
    <property type="protein sequence ID" value="TYR36227.1"/>
    <property type="molecule type" value="Genomic_DNA"/>
</dbReference>
<dbReference type="Pfam" id="PF00593">
    <property type="entry name" value="TonB_dep_Rec_b-barrel"/>
    <property type="match status" value="1"/>
</dbReference>
<dbReference type="NCBIfam" id="TIGR04056">
    <property type="entry name" value="OMP_RagA_SusC"/>
    <property type="match status" value="1"/>
</dbReference>
<organism evidence="13 14">
    <name type="scientific">Sphingobacterium phlebotomi</name>
    <dbReference type="NCBI Taxonomy" id="2605433"/>
    <lineage>
        <taxon>Bacteria</taxon>
        <taxon>Pseudomonadati</taxon>
        <taxon>Bacteroidota</taxon>
        <taxon>Sphingobacteriia</taxon>
        <taxon>Sphingobacteriales</taxon>
        <taxon>Sphingobacteriaceae</taxon>
        <taxon>Sphingobacterium</taxon>
    </lineage>
</organism>
<comment type="similarity">
    <text evidence="8 9">Belongs to the TonB-dependent receptor family.</text>
</comment>
<keyword evidence="4 8" id="KW-0812">Transmembrane</keyword>
<dbReference type="Pfam" id="PF07715">
    <property type="entry name" value="Plug"/>
    <property type="match status" value="1"/>
</dbReference>
<keyword evidence="6 8" id="KW-0472">Membrane</keyword>
<feature type="region of interest" description="Disordered" evidence="10">
    <location>
        <begin position="107"/>
        <end position="126"/>
    </location>
</feature>
<reference evidence="13 14" key="1">
    <citation type="submission" date="2019-08" db="EMBL/GenBank/DDBJ databases">
        <title>Phlebobacter frassis gen. nov. sp. nov., a new member of family Sphingobacteriaceae isolated from sand fly rearing media.</title>
        <authorList>
            <person name="Kakumanu M.L."/>
            <person name="Marayati B.F."/>
            <person name="Wada-Katsumata A."/>
            <person name="Wasserberg G."/>
            <person name="Schal C."/>
            <person name="Apperson C.S."/>
            <person name="Ponnusamy L."/>
        </authorList>
    </citation>
    <scope>NUCLEOTIDE SEQUENCE [LARGE SCALE GENOMIC DNA]</scope>
    <source>
        <strain evidence="13 14">SSI9</strain>
    </source>
</reference>
<dbReference type="InterPro" id="IPR000531">
    <property type="entry name" value="Beta-barrel_TonB"/>
</dbReference>
<comment type="subcellular location">
    <subcellularLocation>
        <location evidence="1 8">Cell outer membrane</location>
        <topology evidence="1 8">Multi-pass membrane protein</topology>
    </subcellularLocation>
</comment>
<evidence type="ECO:0000256" key="7">
    <source>
        <dbReference type="ARBA" id="ARBA00023237"/>
    </source>
</evidence>
<dbReference type="AlphaFoldDB" id="A0A5D4H6J9"/>
<evidence type="ECO:0000256" key="4">
    <source>
        <dbReference type="ARBA" id="ARBA00022692"/>
    </source>
</evidence>
<dbReference type="PROSITE" id="PS52016">
    <property type="entry name" value="TONB_DEPENDENT_REC_3"/>
    <property type="match status" value="1"/>
</dbReference>
<name>A0A5D4H6J9_9SPHI</name>